<keyword evidence="4" id="KW-1185">Reference proteome</keyword>
<dbReference type="InterPro" id="IPR013022">
    <property type="entry name" value="Xyl_isomerase-like_TIM-brl"/>
</dbReference>
<proteinExistence type="predicted"/>
<dbReference type="EMBL" id="CP082781">
    <property type="protein sequence ID" value="UGS26732.1"/>
    <property type="molecule type" value="Genomic_DNA"/>
</dbReference>
<name>A0ABY3RRP8_9MICO</name>
<dbReference type="InterPro" id="IPR050312">
    <property type="entry name" value="IolE/XylAMocC-like"/>
</dbReference>
<dbReference type="Proteomes" id="UP001199642">
    <property type="component" value="Chromosome"/>
</dbReference>
<evidence type="ECO:0000313" key="3">
    <source>
        <dbReference type="EMBL" id="UGS26732.1"/>
    </source>
</evidence>
<feature type="domain" description="Xylose isomerase-like TIM barrel" evidence="2">
    <location>
        <begin position="26"/>
        <end position="241"/>
    </location>
</feature>
<dbReference type="PANTHER" id="PTHR12110">
    <property type="entry name" value="HYDROXYPYRUVATE ISOMERASE"/>
    <property type="match status" value="1"/>
</dbReference>
<dbReference type="Gene3D" id="3.20.20.150">
    <property type="entry name" value="Divalent-metal-dependent TIM barrel enzymes"/>
    <property type="match status" value="1"/>
</dbReference>
<dbReference type="Pfam" id="PF01261">
    <property type="entry name" value="AP_endonuc_2"/>
    <property type="match status" value="1"/>
</dbReference>
<dbReference type="RefSeq" id="WP_231820323.1">
    <property type="nucleotide sequence ID" value="NZ_CP082781.1"/>
</dbReference>
<dbReference type="SUPFAM" id="SSF51658">
    <property type="entry name" value="Xylose isomerase-like"/>
    <property type="match status" value="1"/>
</dbReference>
<reference evidence="3 4" key="1">
    <citation type="submission" date="2023-01" db="EMBL/GenBank/DDBJ databases">
        <title>Characterization of estradiol degrading bacteria Microbacterium sp. MZT7 and reveal degrading genes through genome analysis.</title>
        <authorList>
            <person name="Hao P."/>
            <person name="Gao Y."/>
        </authorList>
    </citation>
    <scope>NUCLEOTIDE SEQUENCE [LARGE SCALE GENOMIC DNA]</scope>
    <source>
        <strain evidence="3 4">MZT7</strain>
    </source>
</reference>
<protein>
    <submittedName>
        <fullName evidence="3">Sugar phosphate isomerase/epimerase</fullName>
    </submittedName>
</protein>
<organism evidence="3 4">
    <name type="scientific">Microbacterium resistens</name>
    <dbReference type="NCBI Taxonomy" id="156977"/>
    <lineage>
        <taxon>Bacteria</taxon>
        <taxon>Bacillati</taxon>
        <taxon>Actinomycetota</taxon>
        <taxon>Actinomycetes</taxon>
        <taxon>Micrococcales</taxon>
        <taxon>Microbacteriaceae</taxon>
        <taxon>Microbacterium</taxon>
    </lineage>
</organism>
<dbReference type="GO" id="GO:0016853">
    <property type="term" value="F:isomerase activity"/>
    <property type="evidence" value="ECO:0007669"/>
    <property type="project" value="UniProtKB-KW"/>
</dbReference>
<dbReference type="InterPro" id="IPR036237">
    <property type="entry name" value="Xyl_isomerase-like_sf"/>
</dbReference>
<keyword evidence="3" id="KW-0413">Isomerase</keyword>
<evidence type="ECO:0000313" key="4">
    <source>
        <dbReference type="Proteomes" id="UP001199642"/>
    </source>
</evidence>
<accession>A0ABY3RRP8</accession>
<dbReference type="PANTHER" id="PTHR12110:SF41">
    <property type="entry name" value="INOSOSE DEHYDRATASE"/>
    <property type="match status" value="1"/>
</dbReference>
<evidence type="ECO:0000259" key="2">
    <source>
        <dbReference type="Pfam" id="PF01261"/>
    </source>
</evidence>
<gene>
    <name evidence="3" type="ORF">K8F61_00385</name>
</gene>
<keyword evidence="1" id="KW-0119">Carbohydrate metabolism</keyword>
<sequence length="270" mass="28714">MTSPELSLQLYTVRDALSADLPGTLDRIAALGVRNVEAFGFVGNAAALRAAYDAAGLTAPSGHANFLSDELRFGDDVVTVPPFTSILDDAATLGVEVLIDPMVLAPRWSSADEVAKTAERLNGLVDEAASRGIRLGYHNHSQEFHHDIDGVPALEHFAGLLDDRVVLEVDAFWAATGGQDVPALLRRLGDRVRLLHMKDGVIGADPFRADDPTEVTLDQRVAGEGDLDTGAILAAAPAAEYAVIEFDVYDGDLFDAIARSADALRAEGVR</sequence>
<evidence type="ECO:0000256" key="1">
    <source>
        <dbReference type="ARBA" id="ARBA00023277"/>
    </source>
</evidence>